<dbReference type="InterPro" id="IPR029045">
    <property type="entry name" value="ClpP/crotonase-like_dom_sf"/>
</dbReference>
<dbReference type="PROSITE" id="PS50106">
    <property type="entry name" value="PDZ"/>
    <property type="match status" value="1"/>
</dbReference>
<reference evidence="7 8" key="1">
    <citation type="submission" date="2018-09" db="EMBL/GenBank/DDBJ databases">
        <title>Genomic Encyclopedia of Archaeal and Bacterial Type Strains, Phase II (KMG-II): from individual species to whole genera.</title>
        <authorList>
            <person name="Goeker M."/>
        </authorList>
    </citation>
    <scope>NUCLEOTIDE SEQUENCE [LARGE SCALE GENOMIC DNA]</scope>
    <source>
        <strain evidence="7 8">DSM 17008</strain>
    </source>
</reference>
<gene>
    <name evidence="7" type="ORF">ATL39_0763</name>
</gene>
<evidence type="ECO:0000256" key="3">
    <source>
        <dbReference type="ARBA" id="ARBA00022801"/>
    </source>
</evidence>
<dbReference type="FunFam" id="2.30.42.10:FF:000063">
    <property type="entry name" value="Peptidase, S41 family"/>
    <property type="match status" value="1"/>
</dbReference>
<dbReference type="EMBL" id="RAPK01000006">
    <property type="protein sequence ID" value="RKD76544.1"/>
    <property type="molecule type" value="Genomic_DNA"/>
</dbReference>
<dbReference type="AlphaFoldDB" id="A0A419V8W3"/>
<dbReference type="InterPro" id="IPR055210">
    <property type="entry name" value="CtpA/B_N"/>
</dbReference>
<dbReference type="Pfam" id="PF01471">
    <property type="entry name" value="PG_binding_1"/>
    <property type="match status" value="1"/>
</dbReference>
<keyword evidence="3 5" id="KW-0378">Hydrolase</keyword>
<keyword evidence="2 5" id="KW-0645">Protease</keyword>
<comment type="similarity">
    <text evidence="1 5">Belongs to the peptidase S41A family.</text>
</comment>
<evidence type="ECO:0000256" key="2">
    <source>
        <dbReference type="ARBA" id="ARBA00022670"/>
    </source>
</evidence>
<dbReference type="Gene3D" id="3.30.750.44">
    <property type="match status" value="1"/>
</dbReference>
<evidence type="ECO:0000256" key="1">
    <source>
        <dbReference type="ARBA" id="ARBA00009179"/>
    </source>
</evidence>
<evidence type="ECO:0000256" key="4">
    <source>
        <dbReference type="ARBA" id="ARBA00022825"/>
    </source>
</evidence>
<dbReference type="InterPro" id="IPR002477">
    <property type="entry name" value="Peptidoglycan-bd-like"/>
</dbReference>
<evidence type="ECO:0000259" key="6">
    <source>
        <dbReference type="PROSITE" id="PS50106"/>
    </source>
</evidence>
<evidence type="ECO:0000313" key="8">
    <source>
        <dbReference type="Proteomes" id="UP000285120"/>
    </source>
</evidence>
<keyword evidence="8" id="KW-1185">Reference proteome</keyword>
<dbReference type="CDD" id="cd06782">
    <property type="entry name" value="cpPDZ_CPP-like"/>
    <property type="match status" value="1"/>
</dbReference>
<dbReference type="SUPFAM" id="SSF52096">
    <property type="entry name" value="ClpP/crotonase"/>
    <property type="match status" value="1"/>
</dbReference>
<dbReference type="SMART" id="SM00245">
    <property type="entry name" value="TSPc"/>
    <property type="match status" value="1"/>
</dbReference>
<dbReference type="Pfam" id="PF22694">
    <property type="entry name" value="CtpB_N-like"/>
    <property type="match status" value="1"/>
</dbReference>
<dbReference type="SUPFAM" id="SSF50156">
    <property type="entry name" value="PDZ domain-like"/>
    <property type="match status" value="1"/>
</dbReference>
<dbReference type="GO" id="GO:0004175">
    <property type="term" value="F:endopeptidase activity"/>
    <property type="evidence" value="ECO:0007669"/>
    <property type="project" value="TreeGrafter"/>
</dbReference>
<dbReference type="InterPro" id="IPR041489">
    <property type="entry name" value="PDZ_6"/>
</dbReference>
<dbReference type="GO" id="GO:0007165">
    <property type="term" value="P:signal transduction"/>
    <property type="evidence" value="ECO:0007669"/>
    <property type="project" value="TreeGrafter"/>
</dbReference>
<dbReference type="CDD" id="cd07560">
    <property type="entry name" value="Peptidase_S41_CPP"/>
    <property type="match status" value="1"/>
</dbReference>
<comment type="caution">
    <text evidence="7">The sequence shown here is derived from an EMBL/GenBank/DDBJ whole genome shotgun (WGS) entry which is preliminary data.</text>
</comment>
<evidence type="ECO:0000313" key="7">
    <source>
        <dbReference type="EMBL" id="RKD76544.1"/>
    </source>
</evidence>
<dbReference type="GO" id="GO:0006508">
    <property type="term" value="P:proteolysis"/>
    <property type="evidence" value="ECO:0007669"/>
    <property type="project" value="UniProtKB-KW"/>
</dbReference>
<dbReference type="PANTHER" id="PTHR32060:SF29">
    <property type="entry name" value="CARBOXY-TERMINAL PROCESSING PROTEASE CTPB"/>
    <property type="match status" value="1"/>
</dbReference>
<dbReference type="PANTHER" id="PTHR32060">
    <property type="entry name" value="TAIL-SPECIFIC PROTEASE"/>
    <property type="match status" value="1"/>
</dbReference>
<protein>
    <submittedName>
        <fullName evidence="7">Carboxyl-terminal processing protease</fullName>
    </submittedName>
</protein>
<dbReference type="NCBIfam" id="TIGR00225">
    <property type="entry name" value="prc"/>
    <property type="match status" value="1"/>
</dbReference>
<dbReference type="Pfam" id="PF03572">
    <property type="entry name" value="Peptidase_S41"/>
    <property type="match status" value="1"/>
</dbReference>
<dbReference type="InterPro" id="IPR001478">
    <property type="entry name" value="PDZ"/>
</dbReference>
<dbReference type="RefSeq" id="WP_120191936.1">
    <property type="nucleotide sequence ID" value="NZ_RAPK01000006.1"/>
</dbReference>
<dbReference type="Gene3D" id="1.10.101.10">
    <property type="entry name" value="PGBD-like superfamily/PGBD"/>
    <property type="match status" value="1"/>
</dbReference>
<dbReference type="GO" id="GO:0008236">
    <property type="term" value="F:serine-type peptidase activity"/>
    <property type="evidence" value="ECO:0007669"/>
    <property type="project" value="UniProtKB-KW"/>
</dbReference>
<sequence>MGWNKKTAAAFTGAALVAGTGGVFLGANLSDTGSGTSGSSGQASTGNTHTEDMERFEQVYSTISEDYMDEVDSGQLMEGAMEGMIEELGDPHSSYMNQEMSEEFNQSLESSFEGIGAEVSLIDDTVTIVAPFQDSPAEQAGLQPNDQVLEVDGESTEGETLNETVLRIRGEQGTDVTLTVQRAGSSEPFDVVVERDEIPVETVQSEIIEEDGSRIGHLSLTSFGESTASEFEEQLNSLEEEGMDALVIDVRGNPGGYLNAVEEIGELVISSDKPLVQIEDRNEQVEEFTSDLAEPKDYPIVGVIDEGSVSASEILAGALKEAGSYDLVGQTTYGKGTVQQSMELGDGSQLKLSMFKWLTPDGNWIDGEGVEPTIEVEQPDYFTSAALDPEDPLELDQVGEDIGTAQNMLQGLGYEPGRSDGYFNEETETAVQNFQEEQDLEANGTIDEDTAEALNQALLENIRDPENDAQLERALQEAAEQSSE</sequence>
<dbReference type="Proteomes" id="UP000285120">
    <property type="component" value="Unassembled WGS sequence"/>
</dbReference>
<dbReference type="SUPFAM" id="SSF47090">
    <property type="entry name" value="PGBD-like"/>
    <property type="match status" value="1"/>
</dbReference>
<feature type="domain" description="PDZ" evidence="6">
    <location>
        <begin position="105"/>
        <end position="169"/>
    </location>
</feature>
<dbReference type="InterPro" id="IPR004447">
    <property type="entry name" value="Peptidase_S41A"/>
</dbReference>
<organism evidence="7 8">
    <name type="scientific">Sinobaca qinghaiensis</name>
    <dbReference type="NCBI Taxonomy" id="342944"/>
    <lineage>
        <taxon>Bacteria</taxon>
        <taxon>Bacillati</taxon>
        <taxon>Bacillota</taxon>
        <taxon>Bacilli</taxon>
        <taxon>Bacillales</taxon>
        <taxon>Sporolactobacillaceae</taxon>
        <taxon>Sinobaca</taxon>
    </lineage>
</organism>
<dbReference type="Gene3D" id="3.90.226.10">
    <property type="entry name" value="2-enoyl-CoA Hydratase, Chain A, domain 1"/>
    <property type="match status" value="1"/>
</dbReference>
<dbReference type="InterPro" id="IPR036366">
    <property type="entry name" value="PGBDSf"/>
</dbReference>
<dbReference type="GO" id="GO:0030288">
    <property type="term" value="C:outer membrane-bounded periplasmic space"/>
    <property type="evidence" value="ECO:0007669"/>
    <property type="project" value="TreeGrafter"/>
</dbReference>
<name>A0A419V8W3_9BACL</name>
<dbReference type="SMART" id="SM00228">
    <property type="entry name" value="PDZ"/>
    <property type="match status" value="1"/>
</dbReference>
<dbReference type="Gene3D" id="2.30.42.10">
    <property type="match status" value="1"/>
</dbReference>
<proteinExistence type="inferred from homology"/>
<accession>A0A419V8W3</accession>
<dbReference type="InterPro" id="IPR005151">
    <property type="entry name" value="Tail-specific_protease"/>
</dbReference>
<keyword evidence="4 5" id="KW-0720">Serine protease</keyword>
<dbReference type="Pfam" id="PF17820">
    <property type="entry name" value="PDZ_6"/>
    <property type="match status" value="1"/>
</dbReference>
<evidence type="ECO:0000256" key="5">
    <source>
        <dbReference type="RuleBase" id="RU004404"/>
    </source>
</evidence>
<dbReference type="InterPro" id="IPR036365">
    <property type="entry name" value="PGBD-like_sf"/>
</dbReference>
<dbReference type="OrthoDB" id="9812068at2"/>
<dbReference type="InterPro" id="IPR036034">
    <property type="entry name" value="PDZ_sf"/>
</dbReference>